<accession>A0A0D0B4A6</accession>
<reference evidence="2 3" key="1">
    <citation type="submission" date="2014-04" db="EMBL/GenBank/DDBJ databases">
        <authorList>
            <consortium name="DOE Joint Genome Institute"/>
            <person name="Kuo A."/>
            <person name="Ruytinx J."/>
            <person name="Rineau F."/>
            <person name="Colpaert J."/>
            <person name="Kohler A."/>
            <person name="Nagy L.G."/>
            <person name="Floudas D."/>
            <person name="Copeland A."/>
            <person name="Barry K.W."/>
            <person name="Cichocki N."/>
            <person name="Veneault-Fourrey C."/>
            <person name="LaButti K."/>
            <person name="Lindquist E.A."/>
            <person name="Lipzen A."/>
            <person name="Lundell T."/>
            <person name="Morin E."/>
            <person name="Murat C."/>
            <person name="Sun H."/>
            <person name="Tunlid A."/>
            <person name="Henrissat B."/>
            <person name="Grigoriev I.V."/>
            <person name="Hibbett D.S."/>
            <person name="Martin F."/>
            <person name="Nordberg H.P."/>
            <person name="Cantor M.N."/>
            <person name="Hua S.X."/>
        </authorList>
    </citation>
    <scope>NUCLEOTIDE SEQUENCE [LARGE SCALE GENOMIC DNA]</scope>
    <source>
        <strain evidence="2 3">UH-Slu-Lm8-n1</strain>
    </source>
</reference>
<name>A0A0D0B4A6_9AGAM</name>
<dbReference type="EMBL" id="KN835378">
    <property type="protein sequence ID" value="KIK38698.1"/>
    <property type="molecule type" value="Genomic_DNA"/>
</dbReference>
<sequence>MSHFRGNLEYSLVLWCLCGSLVNCLVLRSRRPSVRYQLRCKDSGVKRWALEIVIHMTWYEPSAIWPVQ</sequence>
<evidence type="ECO:0000256" key="1">
    <source>
        <dbReference type="SAM" id="Phobius"/>
    </source>
</evidence>
<dbReference type="InParanoid" id="A0A0D0B4A6"/>
<organism evidence="2 3">
    <name type="scientific">Suillus luteus UH-Slu-Lm8-n1</name>
    <dbReference type="NCBI Taxonomy" id="930992"/>
    <lineage>
        <taxon>Eukaryota</taxon>
        <taxon>Fungi</taxon>
        <taxon>Dikarya</taxon>
        <taxon>Basidiomycota</taxon>
        <taxon>Agaricomycotina</taxon>
        <taxon>Agaricomycetes</taxon>
        <taxon>Agaricomycetidae</taxon>
        <taxon>Boletales</taxon>
        <taxon>Suillineae</taxon>
        <taxon>Suillaceae</taxon>
        <taxon>Suillus</taxon>
    </lineage>
</organism>
<dbReference type="HOGENOM" id="CLU_2795643_0_0_1"/>
<gene>
    <name evidence="2" type="ORF">CY34DRAFT_809047</name>
</gene>
<keyword evidence="1" id="KW-1133">Transmembrane helix</keyword>
<feature type="transmembrane region" description="Helical" evidence="1">
    <location>
        <begin position="12"/>
        <end position="29"/>
    </location>
</feature>
<evidence type="ECO:0000313" key="3">
    <source>
        <dbReference type="Proteomes" id="UP000054485"/>
    </source>
</evidence>
<keyword evidence="1" id="KW-0812">Transmembrane</keyword>
<keyword evidence="3" id="KW-1185">Reference proteome</keyword>
<dbReference type="Proteomes" id="UP000054485">
    <property type="component" value="Unassembled WGS sequence"/>
</dbReference>
<protein>
    <submittedName>
        <fullName evidence="2">Uncharacterized protein</fullName>
    </submittedName>
</protein>
<reference evidence="3" key="2">
    <citation type="submission" date="2015-01" db="EMBL/GenBank/DDBJ databases">
        <title>Evolutionary Origins and Diversification of the Mycorrhizal Mutualists.</title>
        <authorList>
            <consortium name="DOE Joint Genome Institute"/>
            <consortium name="Mycorrhizal Genomics Consortium"/>
            <person name="Kohler A."/>
            <person name="Kuo A."/>
            <person name="Nagy L.G."/>
            <person name="Floudas D."/>
            <person name="Copeland A."/>
            <person name="Barry K.W."/>
            <person name="Cichocki N."/>
            <person name="Veneault-Fourrey C."/>
            <person name="LaButti K."/>
            <person name="Lindquist E.A."/>
            <person name="Lipzen A."/>
            <person name="Lundell T."/>
            <person name="Morin E."/>
            <person name="Murat C."/>
            <person name="Riley R."/>
            <person name="Ohm R."/>
            <person name="Sun H."/>
            <person name="Tunlid A."/>
            <person name="Henrissat B."/>
            <person name="Grigoriev I.V."/>
            <person name="Hibbett D.S."/>
            <person name="Martin F."/>
        </authorList>
    </citation>
    <scope>NUCLEOTIDE SEQUENCE [LARGE SCALE GENOMIC DNA]</scope>
    <source>
        <strain evidence="3">UH-Slu-Lm8-n1</strain>
    </source>
</reference>
<dbReference type="AlphaFoldDB" id="A0A0D0B4A6"/>
<keyword evidence="1" id="KW-0472">Membrane</keyword>
<proteinExistence type="predicted"/>
<evidence type="ECO:0000313" key="2">
    <source>
        <dbReference type="EMBL" id="KIK38698.1"/>
    </source>
</evidence>